<name>T1HHW0_RHOPR</name>
<keyword evidence="5" id="KW-1185">Reference proteome</keyword>
<dbReference type="EnsemblMetazoa" id="RPRC003633-RA">
    <property type="protein sequence ID" value="RPRC003633-PA"/>
    <property type="gene ID" value="RPRC003633"/>
</dbReference>
<feature type="chain" id="PRO_5037147103" evidence="2">
    <location>
        <begin position="22"/>
        <end position="371"/>
    </location>
</feature>
<feature type="domain" description="ZP" evidence="3">
    <location>
        <begin position="32"/>
        <end position="269"/>
    </location>
</feature>
<dbReference type="RefSeq" id="XP_073983484.1">
    <property type="nucleotide sequence ID" value="XM_074127383.1"/>
</dbReference>
<evidence type="ECO:0000313" key="4">
    <source>
        <dbReference type="EnsemblMetazoa" id="RPRC003633-PA"/>
    </source>
</evidence>
<dbReference type="HOGENOM" id="CLU_1070854_0_0_1"/>
<feature type="transmembrane region" description="Helical" evidence="1">
    <location>
        <begin position="330"/>
        <end position="353"/>
    </location>
</feature>
<proteinExistence type="predicted"/>
<evidence type="ECO:0000259" key="3">
    <source>
        <dbReference type="PROSITE" id="PS51034"/>
    </source>
</evidence>
<dbReference type="AlphaFoldDB" id="T1HHW0"/>
<dbReference type="SMART" id="SM00241">
    <property type="entry name" value="ZP"/>
    <property type="match status" value="1"/>
</dbReference>
<dbReference type="GeneID" id="141453790"/>
<dbReference type="RefSeq" id="XP_073983485.1">
    <property type="nucleotide sequence ID" value="XM_074127384.1"/>
</dbReference>
<dbReference type="EMBL" id="ACPB03000440">
    <property type="status" value="NOT_ANNOTATED_CDS"/>
    <property type="molecule type" value="Genomic_DNA"/>
</dbReference>
<feature type="signal peptide" evidence="2">
    <location>
        <begin position="1"/>
        <end position="21"/>
    </location>
</feature>
<evidence type="ECO:0000256" key="1">
    <source>
        <dbReference type="SAM" id="Phobius"/>
    </source>
</evidence>
<dbReference type="VEuPathDB" id="VectorBase:RPRC003633"/>
<organism evidence="4 5">
    <name type="scientific">Rhodnius prolixus</name>
    <name type="common">Triatomid bug</name>
    <dbReference type="NCBI Taxonomy" id="13249"/>
    <lineage>
        <taxon>Eukaryota</taxon>
        <taxon>Metazoa</taxon>
        <taxon>Ecdysozoa</taxon>
        <taxon>Arthropoda</taxon>
        <taxon>Hexapoda</taxon>
        <taxon>Insecta</taxon>
        <taxon>Pterygota</taxon>
        <taxon>Neoptera</taxon>
        <taxon>Paraneoptera</taxon>
        <taxon>Hemiptera</taxon>
        <taxon>Heteroptera</taxon>
        <taxon>Panheteroptera</taxon>
        <taxon>Cimicomorpha</taxon>
        <taxon>Reduviidae</taxon>
        <taxon>Triatominae</taxon>
        <taxon>Rhodnius</taxon>
    </lineage>
</organism>
<sequence>MQARWCTTSIFALFLIKCGLALKNSVLGITSVCNQEKVNVTIEFENDFNGVLHSRGADCPLSKGLPNKPYGRIISFSLDPTACSLRIYKENGVLWYSGTLVLQMSETVQQATDPLVQVKCSIGTDMLMMKTKLKRTGRKMSSTERNETGKAWLEVRGSAISTFNSNSLSVGEHTTLSVYTSLPEGISGLPVECRVDDGHGGTQSLTDDRGCPTDPALVPRLRQAAPGHWATAFPAFSFPDTHIVHYTCLLMLCSGACPKFDCNEEGNSTRNSRDFQEESILDFVELYNSVEVNAPNIELGYLRKDAATENQGLPSGITEDGWVCLSGPRVALVFATLGALFLAAVLATLLLLIRHRRKHHYRHQHHYGIYT</sequence>
<keyword evidence="1" id="KW-0472">Membrane</keyword>
<reference evidence="4" key="1">
    <citation type="submission" date="2015-05" db="UniProtKB">
        <authorList>
            <consortium name="EnsemblMetazoa"/>
        </authorList>
    </citation>
    <scope>IDENTIFICATION</scope>
</reference>
<keyword evidence="1" id="KW-0812">Transmembrane</keyword>
<dbReference type="PROSITE" id="PS51034">
    <property type="entry name" value="ZP_2"/>
    <property type="match status" value="1"/>
</dbReference>
<evidence type="ECO:0000313" key="5">
    <source>
        <dbReference type="Proteomes" id="UP000015103"/>
    </source>
</evidence>
<evidence type="ECO:0000256" key="2">
    <source>
        <dbReference type="SAM" id="SignalP"/>
    </source>
</evidence>
<dbReference type="PANTHER" id="PTHR46560">
    <property type="entry name" value="CYPHER, ISOFORM B"/>
    <property type="match status" value="1"/>
</dbReference>
<keyword evidence="1" id="KW-1133">Transmembrane helix</keyword>
<accession>T1HHW0</accession>
<keyword evidence="2" id="KW-0732">Signal</keyword>
<dbReference type="Proteomes" id="UP000015103">
    <property type="component" value="Unassembled WGS sequence"/>
</dbReference>
<dbReference type="eggNOG" id="ENOG502S0WQ">
    <property type="taxonomic scope" value="Eukaryota"/>
</dbReference>
<protein>
    <submittedName>
        <fullName evidence="4">ZP domain-containing protein</fullName>
    </submittedName>
</protein>
<dbReference type="InterPro" id="IPR001507">
    <property type="entry name" value="ZP_dom"/>
</dbReference>
<dbReference type="InParanoid" id="T1HHW0"/>
<dbReference type="PANTHER" id="PTHR46560:SF5">
    <property type="entry name" value="CYPHER, ISOFORM B"/>
    <property type="match status" value="1"/>
</dbReference>